<keyword evidence="4" id="KW-1185">Reference proteome</keyword>
<gene>
    <name evidence="3" type="ORF">KQX54_004148</name>
</gene>
<evidence type="ECO:0000313" key="4">
    <source>
        <dbReference type="Proteomes" id="UP000826195"/>
    </source>
</evidence>
<dbReference type="PANTHER" id="PTHR24258">
    <property type="entry name" value="SERINE PROTEASE-RELATED"/>
    <property type="match status" value="1"/>
</dbReference>
<feature type="domain" description="Peptidase S1" evidence="2">
    <location>
        <begin position="91"/>
        <end position="327"/>
    </location>
</feature>
<dbReference type="InterPro" id="IPR001254">
    <property type="entry name" value="Trypsin_dom"/>
</dbReference>
<dbReference type="InterPro" id="IPR009003">
    <property type="entry name" value="Peptidase_S1_PA"/>
</dbReference>
<dbReference type="GO" id="GO:0006508">
    <property type="term" value="P:proteolysis"/>
    <property type="evidence" value="ECO:0007669"/>
    <property type="project" value="InterPro"/>
</dbReference>
<reference evidence="3 4" key="1">
    <citation type="journal article" date="2021" name="J. Hered.">
        <title>A chromosome-level genome assembly of the parasitoid wasp, Cotesia glomerata (Hymenoptera: Braconidae).</title>
        <authorList>
            <person name="Pinto B.J."/>
            <person name="Weis J.J."/>
            <person name="Gamble T."/>
            <person name="Ode P.J."/>
            <person name="Paul R."/>
            <person name="Zaspel J.M."/>
        </authorList>
    </citation>
    <scope>NUCLEOTIDE SEQUENCE [LARGE SCALE GENOMIC DNA]</scope>
    <source>
        <strain evidence="3">CgM1</strain>
    </source>
</reference>
<dbReference type="EMBL" id="JAHXZJ010001492">
    <property type="protein sequence ID" value="KAH0552013.1"/>
    <property type="molecule type" value="Genomic_DNA"/>
</dbReference>
<dbReference type="Pfam" id="PF00089">
    <property type="entry name" value="Trypsin"/>
    <property type="match status" value="1"/>
</dbReference>
<feature type="signal peptide" evidence="1">
    <location>
        <begin position="1"/>
        <end position="18"/>
    </location>
</feature>
<evidence type="ECO:0000256" key="1">
    <source>
        <dbReference type="SAM" id="SignalP"/>
    </source>
</evidence>
<dbReference type="CDD" id="cd00190">
    <property type="entry name" value="Tryp_SPc"/>
    <property type="match status" value="1"/>
</dbReference>
<feature type="chain" id="PRO_5043933432" description="Peptidase S1 domain-containing protein" evidence="1">
    <location>
        <begin position="19"/>
        <end position="330"/>
    </location>
</feature>
<dbReference type="GO" id="GO:0004252">
    <property type="term" value="F:serine-type endopeptidase activity"/>
    <property type="evidence" value="ECO:0007669"/>
    <property type="project" value="InterPro"/>
</dbReference>
<comment type="caution">
    <text evidence="3">The sequence shown here is derived from an EMBL/GenBank/DDBJ whole genome shotgun (WGS) entry which is preliminary data.</text>
</comment>
<dbReference type="PROSITE" id="PS50240">
    <property type="entry name" value="TRYPSIN_DOM"/>
    <property type="match status" value="1"/>
</dbReference>
<dbReference type="AlphaFoldDB" id="A0AAV7IG82"/>
<name>A0AAV7IG82_COTGL</name>
<proteinExistence type="predicted"/>
<protein>
    <recommendedName>
        <fullName evidence="2">Peptidase S1 domain-containing protein</fullName>
    </recommendedName>
</protein>
<dbReference type="PANTHER" id="PTHR24258:SF140">
    <property type="entry name" value="BCDNA.GH08420-RELATED"/>
    <property type="match status" value="1"/>
</dbReference>
<dbReference type="InterPro" id="IPR043504">
    <property type="entry name" value="Peptidase_S1_PA_chymotrypsin"/>
</dbReference>
<organism evidence="3 4">
    <name type="scientific">Cotesia glomerata</name>
    <name type="common">Lepidopteran parasitic wasp</name>
    <name type="synonym">Apanteles glomeratus</name>
    <dbReference type="NCBI Taxonomy" id="32391"/>
    <lineage>
        <taxon>Eukaryota</taxon>
        <taxon>Metazoa</taxon>
        <taxon>Ecdysozoa</taxon>
        <taxon>Arthropoda</taxon>
        <taxon>Hexapoda</taxon>
        <taxon>Insecta</taxon>
        <taxon>Pterygota</taxon>
        <taxon>Neoptera</taxon>
        <taxon>Endopterygota</taxon>
        <taxon>Hymenoptera</taxon>
        <taxon>Apocrita</taxon>
        <taxon>Ichneumonoidea</taxon>
        <taxon>Braconidae</taxon>
        <taxon>Microgastrinae</taxon>
        <taxon>Cotesia</taxon>
    </lineage>
</organism>
<dbReference type="Proteomes" id="UP000826195">
    <property type="component" value="Unassembled WGS sequence"/>
</dbReference>
<dbReference type="SMART" id="SM00020">
    <property type="entry name" value="Tryp_SPc"/>
    <property type="match status" value="1"/>
</dbReference>
<dbReference type="Gene3D" id="2.40.10.10">
    <property type="entry name" value="Trypsin-like serine proteases"/>
    <property type="match status" value="2"/>
</dbReference>
<sequence length="330" mass="36810">MASIVWIIFGTILIINSATSIIQNLGDNRKCHCIRVENICNSNLQLFWNHFNPFQYSDDCCEENEVQYCSIPDGPIDETCGIKKMTVMRQKTNGQAQVGEYPWQAAILTSQEDGGYSYKGAGVLINKKHVLTVAHIIETCDLIRLGEWDLSSNEEPCCQQDYQATKIIKHPGYNSETMENNIALIILDRIVPLAASPHINTACLSSSTPLFGRCWVAGWGGSQELTPGTTKRLRDVSIPIMSREDCQQSIQNVLRNCYELPESVLCAGEEKMDFCMIDEGAPLTCQTISGQMIVVGLVSASTGCLHNVSSLFTDVNKFSSWIHQQVFKYY</sequence>
<accession>A0AAV7IG82</accession>
<evidence type="ECO:0000313" key="3">
    <source>
        <dbReference type="EMBL" id="KAH0552013.1"/>
    </source>
</evidence>
<dbReference type="SUPFAM" id="SSF50494">
    <property type="entry name" value="Trypsin-like serine proteases"/>
    <property type="match status" value="1"/>
</dbReference>
<evidence type="ECO:0000259" key="2">
    <source>
        <dbReference type="PROSITE" id="PS50240"/>
    </source>
</evidence>
<keyword evidence="1" id="KW-0732">Signal</keyword>